<accession>A0A8S3UA97</accession>
<proteinExistence type="predicted"/>
<protein>
    <submittedName>
        <fullName evidence="3">Uncharacterized protein</fullName>
    </submittedName>
</protein>
<keyword evidence="2" id="KW-1133">Transmembrane helix</keyword>
<gene>
    <name evidence="3" type="ORF">MEDL_54870</name>
</gene>
<evidence type="ECO:0000256" key="1">
    <source>
        <dbReference type="SAM" id="MobiDB-lite"/>
    </source>
</evidence>
<feature type="region of interest" description="Disordered" evidence="1">
    <location>
        <begin position="149"/>
        <end position="258"/>
    </location>
</feature>
<evidence type="ECO:0000313" key="4">
    <source>
        <dbReference type="Proteomes" id="UP000683360"/>
    </source>
</evidence>
<evidence type="ECO:0000256" key="2">
    <source>
        <dbReference type="SAM" id="Phobius"/>
    </source>
</evidence>
<feature type="transmembrane region" description="Helical" evidence="2">
    <location>
        <begin position="28"/>
        <end position="48"/>
    </location>
</feature>
<reference evidence="3" key="1">
    <citation type="submission" date="2021-03" db="EMBL/GenBank/DDBJ databases">
        <authorList>
            <person name="Bekaert M."/>
        </authorList>
    </citation>
    <scope>NUCLEOTIDE SEQUENCE</scope>
</reference>
<dbReference type="Proteomes" id="UP000683360">
    <property type="component" value="Unassembled WGS sequence"/>
</dbReference>
<dbReference type="OrthoDB" id="6130599at2759"/>
<keyword evidence="2" id="KW-0472">Membrane</keyword>
<keyword evidence="2" id="KW-0812">Transmembrane</keyword>
<feature type="compositionally biased region" description="Low complexity" evidence="1">
    <location>
        <begin position="149"/>
        <end position="240"/>
    </location>
</feature>
<dbReference type="AlphaFoldDB" id="A0A8S3UA97"/>
<evidence type="ECO:0000313" key="3">
    <source>
        <dbReference type="EMBL" id="CAG2242727.1"/>
    </source>
</evidence>
<sequence>MRITSHGTIVIKATEVRGGHHIRMNIRYVWLLLASFVCGSFGFIGEMLDSIEDIPVRFSSGTCFLLLHKTYDPGEFEMRIRLNKPTIDLYSSDFYSFDRQYHGMTYRIINLIPLKSGLASVRFSVGYFGSRYHSPRSWCERITPVATHTTTVPTPTTTVSVTTTADRATTTTLSTRSPTTSTVSQSTTLTTTVPVPTTPIGQNTTSTTQDTTSTAQDTTSTAQDTTSTHQSTTTLPTITTPALGTSTLGTPPPRPTPA</sequence>
<name>A0A8S3UA97_MYTED</name>
<dbReference type="EMBL" id="CAJPWZ010002681">
    <property type="protein sequence ID" value="CAG2242727.1"/>
    <property type="molecule type" value="Genomic_DNA"/>
</dbReference>
<keyword evidence="4" id="KW-1185">Reference proteome</keyword>
<comment type="caution">
    <text evidence="3">The sequence shown here is derived from an EMBL/GenBank/DDBJ whole genome shotgun (WGS) entry which is preliminary data.</text>
</comment>
<organism evidence="3 4">
    <name type="scientific">Mytilus edulis</name>
    <name type="common">Blue mussel</name>
    <dbReference type="NCBI Taxonomy" id="6550"/>
    <lineage>
        <taxon>Eukaryota</taxon>
        <taxon>Metazoa</taxon>
        <taxon>Spiralia</taxon>
        <taxon>Lophotrochozoa</taxon>
        <taxon>Mollusca</taxon>
        <taxon>Bivalvia</taxon>
        <taxon>Autobranchia</taxon>
        <taxon>Pteriomorphia</taxon>
        <taxon>Mytilida</taxon>
        <taxon>Mytiloidea</taxon>
        <taxon>Mytilidae</taxon>
        <taxon>Mytilinae</taxon>
        <taxon>Mytilus</taxon>
    </lineage>
</organism>